<feature type="region of interest" description="Disordered" evidence="1">
    <location>
        <begin position="148"/>
        <end position="192"/>
    </location>
</feature>
<feature type="compositionally biased region" description="Polar residues" evidence="1">
    <location>
        <begin position="655"/>
        <end position="672"/>
    </location>
</feature>
<keyword evidence="2" id="KW-0472">Membrane</keyword>
<feature type="compositionally biased region" description="Low complexity" evidence="1">
    <location>
        <begin position="428"/>
        <end position="448"/>
    </location>
</feature>
<feature type="compositionally biased region" description="Low complexity" evidence="1">
    <location>
        <begin position="148"/>
        <end position="161"/>
    </location>
</feature>
<organism evidence="3 4">
    <name type="scientific">Rhynchophorus ferrugineus</name>
    <name type="common">Red palm weevil</name>
    <name type="synonym">Curculio ferrugineus</name>
    <dbReference type="NCBI Taxonomy" id="354439"/>
    <lineage>
        <taxon>Eukaryota</taxon>
        <taxon>Metazoa</taxon>
        <taxon>Ecdysozoa</taxon>
        <taxon>Arthropoda</taxon>
        <taxon>Hexapoda</taxon>
        <taxon>Insecta</taxon>
        <taxon>Pterygota</taxon>
        <taxon>Neoptera</taxon>
        <taxon>Endopterygota</taxon>
        <taxon>Coleoptera</taxon>
        <taxon>Polyphaga</taxon>
        <taxon>Cucujiformia</taxon>
        <taxon>Curculionidae</taxon>
        <taxon>Dryophthorinae</taxon>
        <taxon>Rhynchophorus</taxon>
    </lineage>
</organism>
<evidence type="ECO:0000256" key="2">
    <source>
        <dbReference type="SAM" id="Phobius"/>
    </source>
</evidence>
<dbReference type="InterPro" id="IPR024606">
    <property type="entry name" value="KIAA1549"/>
</dbReference>
<dbReference type="Proteomes" id="UP000625711">
    <property type="component" value="Unassembled WGS sequence"/>
</dbReference>
<sequence length="784" mass="85482">MPEAFDVEFNNDASGIAGECPDDLWKSLALFCSLVFVKIATGIDGKVKEHGIELSATSLKPRIEIIAEEGLDFSKVDIAQLATHVYGTDLLFLENAHYTEQKSYRFEDFFWTGSGDGPTDDNVWISDSPGVVYKTSTVVSTVYVETPKTTNNQSTSNSNCTFDCESSGDRVDSISPTPTLDKESRMDPGDDDDGLDAGRQFWLVTVLKSDGKDPTIIDLKNSLAKLYKVAFQRQQDHHLGLASNRRKRAPTDKPVNVYIHKVDKEKLNGDDKIEVLYHVEVLGKPVDAYTAANDMRLVTDDEVQSELGYPFLIKAEPYLKPTEPMGLSKARNTWFVIGVSIMGVLIVLLVLAFLILGFTKKKATSPSSGGLGVDNKRHLFERSGSHENKGLVQDEDTPGQERREGTPTYINFEKSSNVAGVVSVRPGSSASVTSSSSSSLDISPLMSLSKKRKTPKKVCRPRAAMNKTVPLNAAIRRLPPEVFDSDSSTSRKDESPDFAHNLDPGVISPKSYLSMPSVKSFPRTSMPEPLTKVLEPVSVTHLDMPSGESPDLYQSGYLTRHGSVGTMEDPGIVGPAVWNMHYERLRHGVSVDQGMNDLRQDYKATGNIAKMRKRFHDLLDDTFSLFGSSRKGSPINTPVDDRSRPIAIDVKSHSASDNSNFRLGEGTDSSTVRARPKSTGAKTPDPYSAGPSCAWSSTVPTPLTRPVSAAPKLSSAASSRPPTAQRGSSALQRTPGAVQPRVNVDQVLAEGRFRPSDPAISVIQAIKTEIERVSLPGSTTDLNQ</sequence>
<comment type="caution">
    <text evidence="3">The sequence shown here is derived from an EMBL/GenBank/DDBJ whole genome shotgun (WGS) entry which is preliminary data.</text>
</comment>
<feature type="region of interest" description="Disordered" evidence="1">
    <location>
        <begin position="426"/>
        <end position="459"/>
    </location>
</feature>
<feature type="region of interest" description="Disordered" evidence="1">
    <location>
        <begin position="649"/>
        <end position="742"/>
    </location>
</feature>
<dbReference type="AlphaFoldDB" id="A0A834ME31"/>
<name>A0A834ME31_RHYFE</name>
<proteinExistence type="predicted"/>
<evidence type="ECO:0000313" key="4">
    <source>
        <dbReference type="Proteomes" id="UP000625711"/>
    </source>
</evidence>
<evidence type="ECO:0000256" key="1">
    <source>
        <dbReference type="SAM" id="MobiDB-lite"/>
    </source>
</evidence>
<keyword evidence="4" id="KW-1185">Reference proteome</keyword>
<feature type="transmembrane region" description="Helical" evidence="2">
    <location>
        <begin position="334"/>
        <end position="358"/>
    </location>
</feature>
<accession>A0A834ME31</accession>
<dbReference type="EMBL" id="JAACXV010000258">
    <property type="protein sequence ID" value="KAF7281126.1"/>
    <property type="molecule type" value="Genomic_DNA"/>
</dbReference>
<keyword evidence="2" id="KW-0812">Transmembrane</keyword>
<protein>
    <submittedName>
        <fullName evidence="3">Uncharacterized protein</fullName>
    </submittedName>
</protein>
<keyword evidence="2" id="KW-1133">Transmembrane helix</keyword>
<feature type="region of interest" description="Disordered" evidence="1">
    <location>
        <begin position="382"/>
        <end position="410"/>
    </location>
</feature>
<gene>
    <name evidence="3" type="ORF">GWI33_005078</name>
</gene>
<feature type="compositionally biased region" description="Low complexity" evidence="1">
    <location>
        <begin position="706"/>
        <end position="722"/>
    </location>
</feature>
<reference evidence="3" key="1">
    <citation type="submission" date="2020-08" db="EMBL/GenBank/DDBJ databases">
        <title>Genome sequencing and assembly of the red palm weevil Rhynchophorus ferrugineus.</title>
        <authorList>
            <person name="Dias G.B."/>
            <person name="Bergman C.M."/>
            <person name="Manee M."/>
        </authorList>
    </citation>
    <scope>NUCLEOTIDE SEQUENCE</scope>
    <source>
        <strain evidence="3">AA-2017</strain>
        <tissue evidence="3">Whole larva</tissue>
    </source>
</reference>
<feature type="compositionally biased region" description="Basic residues" evidence="1">
    <location>
        <begin position="449"/>
        <end position="459"/>
    </location>
</feature>
<feature type="region of interest" description="Disordered" evidence="1">
    <location>
        <begin position="476"/>
        <end position="503"/>
    </location>
</feature>
<evidence type="ECO:0000313" key="3">
    <source>
        <dbReference type="EMBL" id="KAF7281126.1"/>
    </source>
</evidence>
<dbReference type="Pfam" id="PF12877">
    <property type="entry name" value="KIAA1549"/>
    <property type="match status" value="1"/>
</dbReference>
<dbReference type="OrthoDB" id="6624682at2759"/>